<evidence type="ECO:0000313" key="1">
    <source>
        <dbReference type="EMBL" id="RYC51275.1"/>
    </source>
</evidence>
<keyword evidence="2" id="KW-1185">Reference proteome</keyword>
<dbReference type="AlphaFoldDB" id="A0A444VKH3"/>
<dbReference type="RefSeq" id="WP_129654329.1">
    <property type="nucleotide sequence ID" value="NZ_ML142910.1"/>
</dbReference>
<name>A0A444VKH3_9FLAO</name>
<dbReference type="Proteomes" id="UP000290261">
    <property type="component" value="Unassembled WGS sequence"/>
</dbReference>
<gene>
    <name evidence="1" type="ORF">DN53_13800</name>
</gene>
<organism evidence="1 2">
    <name type="scientific">Flagellimonas olearia</name>
    <dbReference type="NCBI Taxonomy" id="552546"/>
    <lineage>
        <taxon>Bacteria</taxon>
        <taxon>Pseudomonadati</taxon>
        <taxon>Bacteroidota</taxon>
        <taxon>Flavobacteriia</taxon>
        <taxon>Flavobacteriales</taxon>
        <taxon>Flavobacteriaceae</taxon>
        <taxon>Flagellimonas</taxon>
    </lineage>
</organism>
<dbReference type="EMBL" id="JJMP01000006">
    <property type="protein sequence ID" value="RYC51275.1"/>
    <property type="molecule type" value="Genomic_DNA"/>
</dbReference>
<evidence type="ECO:0000313" key="2">
    <source>
        <dbReference type="Proteomes" id="UP000290261"/>
    </source>
</evidence>
<reference evidence="1 2" key="1">
    <citation type="submission" date="2014-04" db="EMBL/GenBank/DDBJ databases">
        <title>Whole genome of Muricauda olearia.</title>
        <authorList>
            <person name="Zhang X.-H."/>
            <person name="Tang K."/>
        </authorList>
    </citation>
    <scope>NUCLEOTIDE SEQUENCE [LARGE SCALE GENOMIC DNA]</scope>
    <source>
        <strain evidence="1 2">Th120</strain>
    </source>
</reference>
<sequence length="113" mass="12701">MTSLLPKRIIAVVSFVLALGILTPSAVKLSHALFGHSKEKRCIAEGTKHIHEADIHCEFHDFTLVSKVFVASSYEYVSLEIPIIGHQHNFHNSFFKPYQKEYLALRGPPTVSL</sequence>
<protein>
    <submittedName>
        <fullName evidence="1">Uncharacterized protein</fullName>
    </submittedName>
</protein>
<comment type="caution">
    <text evidence="1">The sequence shown here is derived from an EMBL/GenBank/DDBJ whole genome shotgun (WGS) entry which is preliminary data.</text>
</comment>
<accession>A0A444VKH3</accession>
<proteinExistence type="predicted"/>